<sequence length="70" mass="7631">MRKLSIVEVEVAIGSPIRAASSGARRLSRRMLCSSSARNCSSIFNRLSSEPRIGTFRPCPVLSPAVMPRI</sequence>
<dbReference type="EMBL" id="BGKA01000289">
    <property type="protein sequence ID" value="GBH21362.1"/>
    <property type="molecule type" value="Genomic_DNA"/>
</dbReference>
<evidence type="ECO:0000313" key="2">
    <source>
        <dbReference type="Proteomes" id="UP000248291"/>
    </source>
</evidence>
<dbReference type="Proteomes" id="UP000248291">
    <property type="component" value="Unassembled WGS sequence"/>
</dbReference>
<accession>A0AAN4TQI6</accession>
<comment type="caution">
    <text evidence="1">The sequence shown here is derived from an EMBL/GenBank/DDBJ whole genome shotgun (WGS) entry which is preliminary data.</text>
</comment>
<dbReference type="AlphaFoldDB" id="A0AAN4TQI6"/>
<gene>
    <name evidence="1" type="ORF">KPSA3_07408</name>
</gene>
<proteinExistence type="predicted"/>
<protein>
    <submittedName>
        <fullName evidence="1">Uncharacterized protein</fullName>
    </submittedName>
</protein>
<evidence type="ECO:0000313" key="1">
    <source>
        <dbReference type="EMBL" id="GBH21362.1"/>
    </source>
</evidence>
<name>A0AAN4TQI6_PSESF</name>
<reference evidence="1 2" key="1">
    <citation type="submission" date="2018-04" db="EMBL/GenBank/DDBJ databases">
        <title>Draft genome sequence of Pseudomonas syringae pv. actinidiae biovar 3 strains isolated from kiwifruit in Kagawa prefecture.</title>
        <authorList>
            <person name="Tabuchi M."/>
            <person name="Saito M."/>
            <person name="Fujiwara S."/>
            <person name="Sasa N."/>
            <person name="Akimitsu K."/>
            <person name="Gomi K."/>
            <person name="Konishi-Sugita S."/>
            <person name="Hamano K."/>
            <person name="Kataoka I."/>
        </authorList>
    </citation>
    <scope>NUCLEOTIDE SEQUENCE [LARGE SCALE GENOMIC DNA]</scope>
    <source>
        <strain evidence="1 2">MAFF212211</strain>
    </source>
</reference>
<organism evidence="1 2">
    <name type="scientific">Pseudomonas syringae pv. actinidiae</name>
    <dbReference type="NCBI Taxonomy" id="103796"/>
    <lineage>
        <taxon>Bacteria</taxon>
        <taxon>Pseudomonadati</taxon>
        <taxon>Pseudomonadota</taxon>
        <taxon>Gammaproteobacteria</taxon>
        <taxon>Pseudomonadales</taxon>
        <taxon>Pseudomonadaceae</taxon>
        <taxon>Pseudomonas</taxon>
        <taxon>Pseudomonas syringae</taxon>
    </lineage>
</organism>